<dbReference type="AlphaFoldDB" id="A0A7K3S3R1"/>
<evidence type="ECO:0000313" key="1">
    <source>
        <dbReference type="EMBL" id="NEC22088.1"/>
    </source>
</evidence>
<protein>
    <submittedName>
        <fullName evidence="1">Uncharacterized protein</fullName>
    </submittedName>
</protein>
<dbReference type="Proteomes" id="UP000469670">
    <property type="component" value="Unassembled WGS sequence"/>
</dbReference>
<accession>A0A7K3S3R1</accession>
<name>A0A7K3S3R1_9ACTN</name>
<sequence>DAATHALRAAGGDAEAGGAGLVPFSWSGVELHASGATVLRVRFTPTAPSTFRVTVADAAGGLVATVEANAFRPFEPSGTPAA</sequence>
<comment type="caution">
    <text evidence="1">The sequence shown here is derived from an EMBL/GenBank/DDBJ whole genome shotgun (WGS) entry which is preliminary data.</text>
</comment>
<dbReference type="Gene3D" id="3.10.129.110">
    <property type="entry name" value="Polyketide synthase dehydratase"/>
    <property type="match status" value="1"/>
</dbReference>
<dbReference type="RefSeq" id="WP_164206499.1">
    <property type="nucleotide sequence ID" value="NZ_JAAGMP010001243.1"/>
</dbReference>
<dbReference type="EMBL" id="JAAGMP010001243">
    <property type="protein sequence ID" value="NEC22088.1"/>
    <property type="molecule type" value="Genomic_DNA"/>
</dbReference>
<gene>
    <name evidence="1" type="ORF">G3I50_28180</name>
</gene>
<feature type="non-terminal residue" evidence="1">
    <location>
        <position position="1"/>
    </location>
</feature>
<organism evidence="1 2">
    <name type="scientific">Streptomyces parvus</name>
    <dbReference type="NCBI Taxonomy" id="66428"/>
    <lineage>
        <taxon>Bacteria</taxon>
        <taxon>Bacillati</taxon>
        <taxon>Actinomycetota</taxon>
        <taxon>Actinomycetes</taxon>
        <taxon>Kitasatosporales</taxon>
        <taxon>Streptomycetaceae</taxon>
        <taxon>Streptomyces</taxon>
    </lineage>
</organism>
<proteinExistence type="predicted"/>
<feature type="non-terminal residue" evidence="1">
    <location>
        <position position="82"/>
    </location>
</feature>
<reference evidence="1 2" key="1">
    <citation type="submission" date="2020-01" db="EMBL/GenBank/DDBJ databases">
        <title>Insect and environment-associated Actinomycetes.</title>
        <authorList>
            <person name="Currrie C."/>
            <person name="Chevrette M."/>
            <person name="Carlson C."/>
            <person name="Stubbendieck R."/>
            <person name="Wendt-Pienkowski E."/>
        </authorList>
    </citation>
    <scope>NUCLEOTIDE SEQUENCE [LARGE SCALE GENOMIC DNA]</scope>
    <source>
        <strain evidence="1 2">SID7590</strain>
    </source>
</reference>
<evidence type="ECO:0000313" key="2">
    <source>
        <dbReference type="Proteomes" id="UP000469670"/>
    </source>
</evidence>
<dbReference type="InterPro" id="IPR042104">
    <property type="entry name" value="PKS_dehydratase_sf"/>
</dbReference>